<dbReference type="CDD" id="cd00717">
    <property type="entry name" value="URO-D"/>
    <property type="match status" value="1"/>
</dbReference>
<keyword evidence="4 8" id="KW-0963">Cytoplasm</keyword>
<dbReference type="InterPro" id="IPR000257">
    <property type="entry name" value="Uroporphyrinogen_deCOase"/>
</dbReference>
<comment type="caution">
    <text evidence="10">The sequence shown here is derived from an EMBL/GenBank/DDBJ whole genome shotgun (WGS) entry which is preliminary data.</text>
</comment>
<dbReference type="PROSITE" id="PS00907">
    <property type="entry name" value="UROD_2"/>
    <property type="match status" value="1"/>
</dbReference>
<dbReference type="EC" id="4.1.1.37" evidence="3 8"/>
<dbReference type="UniPathway" id="UPA00251">
    <property type="reaction ID" value="UER00321"/>
</dbReference>
<keyword evidence="5 8" id="KW-0210">Decarboxylase</keyword>
<feature type="binding site" evidence="8">
    <location>
        <begin position="26"/>
        <end position="30"/>
    </location>
    <ligand>
        <name>substrate</name>
    </ligand>
</feature>
<accession>A0A4R4K0M1</accession>
<dbReference type="PANTHER" id="PTHR21091:SF169">
    <property type="entry name" value="UROPORPHYRINOGEN DECARBOXYLASE"/>
    <property type="match status" value="1"/>
</dbReference>
<feature type="site" description="Transition state stabilizer" evidence="8">
    <location>
        <position position="76"/>
    </location>
</feature>
<feature type="binding site" evidence="8">
    <location>
        <position position="76"/>
    </location>
    <ligand>
        <name>substrate</name>
    </ligand>
</feature>
<evidence type="ECO:0000256" key="7">
    <source>
        <dbReference type="ARBA" id="ARBA00023244"/>
    </source>
</evidence>
<organism evidence="10 11">
    <name type="scientific">Arundinibacter roseus</name>
    <dbReference type="NCBI Taxonomy" id="2070510"/>
    <lineage>
        <taxon>Bacteria</taxon>
        <taxon>Pseudomonadati</taxon>
        <taxon>Bacteroidota</taxon>
        <taxon>Cytophagia</taxon>
        <taxon>Cytophagales</taxon>
        <taxon>Spirosomataceae</taxon>
        <taxon>Arundinibacter</taxon>
    </lineage>
</organism>
<dbReference type="SUPFAM" id="SSF51726">
    <property type="entry name" value="UROD/MetE-like"/>
    <property type="match status" value="1"/>
</dbReference>
<dbReference type="PANTHER" id="PTHR21091">
    <property type="entry name" value="METHYLTETRAHYDROFOLATE:HOMOCYSTEINE METHYLTRANSFERASE RELATED"/>
    <property type="match status" value="1"/>
</dbReference>
<dbReference type="AlphaFoldDB" id="A0A4R4K0M1"/>
<dbReference type="GO" id="GO:0006782">
    <property type="term" value="P:protoporphyrinogen IX biosynthetic process"/>
    <property type="evidence" value="ECO:0007669"/>
    <property type="project" value="UniProtKB-UniRule"/>
</dbReference>
<evidence type="ECO:0000256" key="1">
    <source>
        <dbReference type="ARBA" id="ARBA00004804"/>
    </source>
</evidence>
<dbReference type="InterPro" id="IPR006361">
    <property type="entry name" value="Uroporphyrinogen_deCO2ase_HemE"/>
</dbReference>
<dbReference type="GO" id="GO:0005829">
    <property type="term" value="C:cytosol"/>
    <property type="evidence" value="ECO:0007669"/>
    <property type="project" value="TreeGrafter"/>
</dbReference>
<comment type="function">
    <text evidence="8">Catalyzes the decarboxylation of four acetate groups of uroporphyrinogen-III to yield coproporphyrinogen-III.</text>
</comment>
<protein>
    <recommendedName>
        <fullName evidence="3 8">Uroporphyrinogen decarboxylase</fullName>
        <shortName evidence="8">UPD</shortName>
        <shortName evidence="8">URO-D</shortName>
        <ecNumber evidence="3 8">4.1.1.37</ecNumber>
    </recommendedName>
</protein>
<dbReference type="Proteomes" id="UP000295706">
    <property type="component" value="Unassembled WGS sequence"/>
</dbReference>
<sequence>MNLQNDLLLRAARGERVERVPVWTMRQAGRILAEYRAVREQAGSFIKLATTPELAAEVTIQPVDILGVDAAIIFSDILVVPEGMGLPYEMVEQRGPVFPRTVRTLKDLESLRIADPEADLGYVLDALKIVKKELNGRVPLIGFAGAPFTIFCYMTEGKGSKTFSIAKKLLYTDPEFAHILLQKITDSTIAYLKAQVISGADLVQIFDSWAGILSPEQYRVFSLPYIKQICEALSEHVPVTVFAKGAFFARKEIGELSCAVVGLDWNMDVQESRALIPGKTLQGNLDPCALYGTFEQIRNEVKKMVDQFGTQRYIANLGHGVYPDTPPDNVRCFIDAVKEFSQV</sequence>
<comment type="pathway">
    <text evidence="1 8">Porphyrin-containing compound metabolism; protoporphyrin-IX biosynthesis; coproporphyrinogen-III from 5-aminolevulinate: step 4/4.</text>
</comment>
<evidence type="ECO:0000313" key="11">
    <source>
        <dbReference type="Proteomes" id="UP000295706"/>
    </source>
</evidence>
<feature type="domain" description="Uroporphyrinogen decarboxylase (URO-D)" evidence="9">
    <location>
        <begin position="141"/>
        <end position="157"/>
    </location>
</feature>
<dbReference type="HAMAP" id="MF_00218">
    <property type="entry name" value="URO_D"/>
    <property type="match status" value="1"/>
</dbReference>
<gene>
    <name evidence="8 10" type="primary">hemE</name>
    <name evidence="10" type="ORF">EZE20_20315</name>
</gene>
<evidence type="ECO:0000313" key="10">
    <source>
        <dbReference type="EMBL" id="TDB60794.1"/>
    </source>
</evidence>
<feature type="binding site" evidence="8">
    <location>
        <position position="319"/>
    </location>
    <ligand>
        <name>substrate</name>
    </ligand>
</feature>
<dbReference type="OrthoDB" id="9806656at2"/>
<evidence type="ECO:0000256" key="3">
    <source>
        <dbReference type="ARBA" id="ARBA00012288"/>
    </source>
</evidence>
<dbReference type="Gene3D" id="3.20.20.210">
    <property type="match status" value="1"/>
</dbReference>
<comment type="similarity">
    <text evidence="2 8">Belongs to the uroporphyrinogen decarboxylase family.</text>
</comment>
<dbReference type="EMBL" id="SMJU01000016">
    <property type="protein sequence ID" value="TDB60794.1"/>
    <property type="molecule type" value="Genomic_DNA"/>
</dbReference>
<evidence type="ECO:0000256" key="5">
    <source>
        <dbReference type="ARBA" id="ARBA00022793"/>
    </source>
</evidence>
<keyword evidence="7 8" id="KW-0627">Porphyrin biosynthesis</keyword>
<comment type="catalytic activity">
    <reaction evidence="8">
        <text>uroporphyrinogen III + 4 H(+) = coproporphyrinogen III + 4 CO2</text>
        <dbReference type="Rhea" id="RHEA:19865"/>
        <dbReference type="ChEBI" id="CHEBI:15378"/>
        <dbReference type="ChEBI" id="CHEBI:16526"/>
        <dbReference type="ChEBI" id="CHEBI:57308"/>
        <dbReference type="ChEBI" id="CHEBI:57309"/>
        <dbReference type="EC" id="4.1.1.37"/>
    </reaction>
</comment>
<reference evidence="10 11" key="1">
    <citation type="submission" date="2019-02" db="EMBL/GenBank/DDBJ databases">
        <title>Arundinibacter roseus gen. nov., sp. nov., a new member of the family Cytophagaceae.</title>
        <authorList>
            <person name="Szuroczki S."/>
            <person name="Khayer B."/>
            <person name="Sproer C."/>
            <person name="Toumi M."/>
            <person name="Szabo A."/>
            <person name="Felfoldi T."/>
            <person name="Schumann P."/>
            <person name="Toth E."/>
        </authorList>
    </citation>
    <scope>NUCLEOTIDE SEQUENCE [LARGE SCALE GENOMIC DNA]</scope>
    <source>
        <strain evidence="10 11">DMA-k-7a</strain>
    </source>
</reference>
<proteinExistence type="inferred from homology"/>
<dbReference type="FunFam" id="3.20.20.210:FF:000007">
    <property type="entry name" value="Uroporphyrinogen decarboxylase"/>
    <property type="match status" value="1"/>
</dbReference>
<comment type="caution">
    <text evidence="8">Lacks conserved residue(s) required for the propagation of feature annotation.</text>
</comment>
<comment type="subunit">
    <text evidence="8">Homodimer.</text>
</comment>
<evidence type="ECO:0000259" key="9">
    <source>
        <dbReference type="PROSITE" id="PS00907"/>
    </source>
</evidence>
<dbReference type="GO" id="GO:0004853">
    <property type="term" value="F:uroporphyrinogen decarboxylase activity"/>
    <property type="evidence" value="ECO:0007669"/>
    <property type="project" value="UniProtKB-UniRule"/>
</dbReference>
<dbReference type="RefSeq" id="WP_132121175.1">
    <property type="nucleotide sequence ID" value="NZ_SMJU01000016.1"/>
</dbReference>
<keyword evidence="6 8" id="KW-0456">Lyase</keyword>
<comment type="subcellular location">
    <subcellularLocation>
        <location evidence="8">Cytoplasm</location>
    </subcellularLocation>
</comment>
<evidence type="ECO:0000256" key="8">
    <source>
        <dbReference type="HAMAP-Rule" id="MF_00218"/>
    </source>
</evidence>
<name>A0A4R4K0M1_9BACT</name>
<dbReference type="InterPro" id="IPR038071">
    <property type="entry name" value="UROD/MetE-like_sf"/>
</dbReference>
<keyword evidence="11" id="KW-1185">Reference proteome</keyword>
<evidence type="ECO:0000256" key="4">
    <source>
        <dbReference type="ARBA" id="ARBA00022490"/>
    </source>
</evidence>
<evidence type="ECO:0000256" key="6">
    <source>
        <dbReference type="ARBA" id="ARBA00023239"/>
    </source>
</evidence>
<feature type="binding site" evidence="8">
    <location>
        <position position="208"/>
    </location>
    <ligand>
        <name>substrate</name>
    </ligand>
</feature>
<dbReference type="NCBIfam" id="TIGR01464">
    <property type="entry name" value="hemE"/>
    <property type="match status" value="1"/>
</dbReference>
<evidence type="ECO:0000256" key="2">
    <source>
        <dbReference type="ARBA" id="ARBA00009935"/>
    </source>
</evidence>
<feature type="binding site" evidence="8">
    <location>
        <position position="153"/>
    </location>
    <ligand>
        <name>substrate</name>
    </ligand>
</feature>
<dbReference type="Pfam" id="PF01208">
    <property type="entry name" value="URO-D"/>
    <property type="match status" value="1"/>
</dbReference>